<evidence type="ECO:0000313" key="3">
    <source>
        <dbReference type="Proteomes" id="UP000799539"/>
    </source>
</evidence>
<gene>
    <name evidence="2" type="ORF">CERZMDRAFT_92717</name>
</gene>
<dbReference type="EMBL" id="ML992662">
    <property type="protein sequence ID" value="KAF2218097.1"/>
    <property type="molecule type" value="Genomic_DNA"/>
</dbReference>
<proteinExistence type="predicted"/>
<sequence length="300" mass="33087">MSPDPSTHTSPASRENPGTNADASTSPLSWLRSSTPVPTQQEMEASRDGAASGTTMGPPPKPDAAPKAANDSLKRAHGMVDEQAERAASRQDGTDSDTAKRPTRGRNRVNSTDSMNTVNFASQDEGLALEGADLNPEGLSQQPPQSAQGPVTPRRKQKAKSQPKGSKSKKVTSRVPEERNIDEEAQEDVETSMDDEDASNLPEEQIEPFDWDGLVLSYHRQIADMGQQEGQIMDEFNGLLDFFHAWAVMGNRRDADRGFKRIKTQMTFVDHQEKCLELKRKHYIQVVNAFKSALELLTQQ</sequence>
<feature type="region of interest" description="Disordered" evidence="1">
    <location>
        <begin position="1"/>
        <end position="198"/>
    </location>
</feature>
<accession>A0A6A6FXB9</accession>
<feature type="compositionally biased region" description="Polar residues" evidence="1">
    <location>
        <begin position="1"/>
        <end position="43"/>
    </location>
</feature>
<feature type="compositionally biased region" description="Basic residues" evidence="1">
    <location>
        <begin position="153"/>
        <end position="172"/>
    </location>
</feature>
<evidence type="ECO:0000256" key="1">
    <source>
        <dbReference type="SAM" id="MobiDB-lite"/>
    </source>
</evidence>
<evidence type="ECO:0000313" key="2">
    <source>
        <dbReference type="EMBL" id="KAF2218097.1"/>
    </source>
</evidence>
<dbReference type="Proteomes" id="UP000799539">
    <property type="component" value="Unassembled WGS sequence"/>
</dbReference>
<protein>
    <submittedName>
        <fullName evidence="2">Uncharacterized protein</fullName>
    </submittedName>
</protein>
<feature type="compositionally biased region" description="Polar residues" evidence="1">
    <location>
        <begin position="108"/>
        <end position="122"/>
    </location>
</feature>
<name>A0A6A6FXB9_9PEZI</name>
<feature type="compositionally biased region" description="Polar residues" evidence="1">
    <location>
        <begin position="138"/>
        <end position="149"/>
    </location>
</feature>
<dbReference type="AlphaFoldDB" id="A0A6A6FXB9"/>
<keyword evidence="3" id="KW-1185">Reference proteome</keyword>
<reference evidence="2" key="1">
    <citation type="journal article" date="2020" name="Stud. Mycol.">
        <title>101 Dothideomycetes genomes: a test case for predicting lifestyles and emergence of pathogens.</title>
        <authorList>
            <person name="Haridas S."/>
            <person name="Albert R."/>
            <person name="Binder M."/>
            <person name="Bloem J."/>
            <person name="Labutti K."/>
            <person name="Salamov A."/>
            <person name="Andreopoulos B."/>
            <person name="Baker S."/>
            <person name="Barry K."/>
            <person name="Bills G."/>
            <person name="Bluhm B."/>
            <person name="Cannon C."/>
            <person name="Castanera R."/>
            <person name="Culley D."/>
            <person name="Daum C."/>
            <person name="Ezra D."/>
            <person name="Gonzalez J."/>
            <person name="Henrissat B."/>
            <person name="Kuo A."/>
            <person name="Liang C."/>
            <person name="Lipzen A."/>
            <person name="Lutzoni F."/>
            <person name="Magnuson J."/>
            <person name="Mondo S."/>
            <person name="Nolan M."/>
            <person name="Ohm R."/>
            <person name="Pangilinan J."/>
            <person name="Park H.-J."/>
            <person name="Ramirez L."/>
            <person name="Alfaro M."/>
            <person name="Sun H."/>
            <person name="Tritt A."/>
            <person name="Yoshinaga Y."/>
            <person name="Zwiers L.-H."/>
            <person name="Turgeon B."/>
            <person name="Goodwin S."/>
            <person name="Spatafora J."/>
            <person name="Crous P."/>
            <person name="Grigoriev I."/>
        </authorList>
    </citation>
    <scope>NUCLEOTIDE SEQUENCE</scope>
    <source>
        <strain evidence="2">SCOH1-5</strain>
    </source>
</reference>
<dbReference type="OrthoDB" id="5335351at2759"/>
<feature type="compositionally biased region" description="Basic and acidic residues" evidence="1">
    <location>
        <begin position="72"/>
        <end position="100"/>
    </location>
</feature>
<feature type="compositionally biased region" description="Acidic residues" evidence="1">
    <location>
        <begin position="180"/>
        <end position="198"/>
    </location>
</feature>
<organism evidence="2 3">
    <name type="scientific">Cercospora zeae-maydis SCOH1-5</name>
    <dbReference type="NCBI Taxonomy" id="717836"/>
    <lineage>
        <taxon>Eukaryota</taxon>
        <taxon>Fungi</taxon>
        <taxon>Dikarya</taxon>
        <taxon>Ascomycota</taxon>
        <taxon>Pezizomycotina</taxon>
        <taxon>Dothideomycetes</taxon>
        <taxon>Dothideomycetidae</taxon>
        <taxon>Mycosphaerellales</taxon>
        <taxon>Mycosphaerellaceae</taxon>
        <taxon>Cercospora</taxon>
    </lineage>
</organism>